<dbReference type="CDD" id="cd00303">
    <property type="entry name" value="retropepsin_like"/>
    <property type="match status" value="1"/>
</dbReference>
<dbReference type="EMBL" id="CM029038">
    <property type="protein sequence ID" value="KAG2652020.1"/>
    <property type="molecule type" value="Genomic_DNA"/>
</dbReference>
<dbReference type="PANTHER" id="PTHR35046">
    <property type="entry name" value="ZINC KNUCKLE (CCHC-TYPE) FAMILY PROTEIN"/>
    <property type="match status" value="1"/>
</dbReference>
<dbReference type="OrthoDB" id="686243at2759"/>
<comment type="caution">
    <text evidence="1">The sequence shown here is derived from an EMBL/GenBank/DDBJ whole genome shotgun (WGS) entry which is preliminary data.</text>
</comment>
<gene>
    <name evidence="1" type="ORF">PVAP13_1NG327857</name>
</gene>
<evidence type="ECO:0000313" key="2">
    <source>
        <dbReference type="Proteomes" id="UP000823388"/>
    </source>
</evidence>
<dbReference type="Gene3D" id="2.40.70.10">
    <property type="entry name" value="Acid Proteases"/>
    <property type="match status" value="1"/>
</dbReference>
<sequence length="384" mass="42805">MMDQLYLLDEMKFMPQLSLAISPSGYFAWQDAMENFFAGRGFSSVVKMYYAEETFVKDVLQWWLDVDDPCQTWEDMKFLLRQRFVYSSDAIKKVVVAVTQKAFDTMSLVSSKAIQKEDSQLLQKVEVPVVEAPVVYESDDFSLAYGLDSSVSSCDTQSDIKIDDIIDVSDGLSMMAQEVHSDGTTVDVKGQRSNIFKSECKIQDKVCKLIIDGGSFTNTISSDVVHALSLSMRRLPIPRYIQWMNHSGTLKITHGVRVEFSVGSYVDIVDCDVALLSACHLLFGRTWQFDLDAIHGGHSNNYSFMHKGIQHVLKPVSHSAIKAKVFATVKKKKKVVAEIAPKPRTALLREGENNVALSSEIIACESSSKGLNSTVASAKTFDDI</sequence>
<protein>
    <recommendedName>
        <fullName evidence="3">Gag-pol polyprotein</fullName>
    </recommendedName>
</protein>
<name>A0A8T0WW02_PANVG</name>
<proteinExistence type="predicted"/>
<dbReference type="InterPro" id="IPR021109">
    <property type="entry name" value="Peptidase_aspartic_dom_sf"/>
</dbReference>
<accession>A0A8T0WW02</accession>
<dbReference type="PANTHER" id="PTHR35046:SF9">
    <property type="entry name" value="RNA-DIRECTED DNA POLYMERASE"/>
    <property type="match status" value="1"/>
</dbReference>
<reference evidence="1" key="1">
    <citation type="submission" date="2020-05" db="EMBL/GenBank/DDBJ databases">
        <title>WGS assembly of Panicum virgatum.</title>
        <authorList>
            <person name="Lovell J.T."/>
            <person name="Jenkins J."/>
            <person name="Shu S."/>
            <person name="Juenger T.E."/>
            <person name="Schmutz J."/>
        </authorList>
    </citation>
    <scope>NUCLEOTIDE SEQUENCE</scope>
    <source>
        <strain evidence="1">AP13</strain>
    </source>
</reference>
<evidence type="ECO:0008006" key="3">
    <source>
        <dbReference type="Google" id="ProtNLM"/>
    </source>
</evidence>
<dbReference type="AlphaFoldDB" id="A0A8T0WW02"/>
<dbReference type="Proteomes" id="UP000823388">
    <property type="component" value="Chromosome 1N"/>
</dbReference>
<evidence type="ECO:0000313" key="1">
    <source>
        <dbReference type="EMBL" id="KAG2652020.1"/>
    </source>
</evidence>
<keyword evidence="2" id="KW-1185">Reference proteome</keyword>
<organism evidence="1 2">
    <name type="scientific">Panicum virgatum</name>
    <name type="common">Blackwell switchgrass</name>
    <dbReference type="NCBI Taxonomy" id="38727"/>
    <lineage>
        <taxon>Eukaryota</taxon>
        <taxon>Viridiplantae</taxon>
        <taxon>Streptophyta</taxon>
        <taxon>Embryophyta</taxon>
        <taxon>Tracheophyta</taxon>
        <taxon>Spermatophyta</taxon>
        <taxon>Magnoliopsida</taxon>
        <taxon>Liliopsida</taxon>
        <taxon>Poales</taxon>
        <taxon>Poaceae</taxon>
        <taxon>PACMAD clade</taxon>
        <taxon>Panicoideae</taxon>
        <taxon>Panicodae</taxon>
        <taxon>Paniceae</taxon>
        <taxon>Panicinae</taxon>
        <taxon>Panicum</taxon>
        <taxon>Panicum sect. Hiantes</taxon>
    </lineage>
</organism>